<keyword evidence="2 3" id="KW-0732">Signal</keyword>
<dbReference type="Pfam" id="PF13458">
    <property type="entry name" value="Peripla_BP_6"/>
    <property type="match status" value="1"/>
</dbReference>
<dbReference type="EMBL" id="JAUZQE010000030">
    <property type="protein sequence ID" value="MDR4126612.1"/>
    <property type="molecule type" value="Genomic_DNA"/>
</dbReference>
<proteinExistence type="inferred from homology"/>
<name>A0ABU1D8A1_9BURK</name>
<protein>
    <submittedName>
        <fullName evidence="5">ABC transporter substrate-binding protein</fullName>
    </submittedName>
</protein>
<dbReference type="PANTHER" id="PTHR30483:SF6">
    <property type="entry name" value="PERIPLASMIC BINDING PROTEIN OF ABC TRANSPORTER FOR NATURAL AMINO ACIDS"/>
    <property type="match status" value="1"/>
</dbReference>
<comment type="caution">
    <text evidence="5">The sequence shown here is derived from an EMBL/GenBank/DDBJ whole genome shotgun (WGS) entry which is preliminary data.</text>
</comment>
<accession>A0ABU1D8A1</accession>
<feature type="signal peptide" evidence="3">
    <location>
        <begin position="1"/>
        <end position="24"/>
    </location>
</feature>
<evidence type="ECO:0000313" key="5">
    <source>
        <dbReference type="EMBL" id="MDR4126612.1"/>
    </source>
</evidence>
<feature type="chain" id="PRO_5047493680" evidence="3">
    <location>
        <begin position="25"/>
        <end position="403"/>
    </location>
</feature>
<evidence type="ECO:0000256" key="3">
    <source>
        <dbReference type="SAM" id="SignalP"/>
    </source>
</evidence>
<dbReference type="InterPro" id="IPR051010">
    <property type="entry name" value="BCAA_transport"/>
</dbReference>
<dbReference type="InterPro" id="IPR028082">
    <property type="entry name" value="Peripla_BP_I"/>
</dbReference>
<evidence type="ECO:0000256" key="1">
    <source>
        <dbReference type="ARBA" id="ARBA00010062"/>
    </source>
</evidence>
<comment type="similarity">
    <text evidence="1">Belongs to the leucine-binding protein family.</text>
</comment>
<keyword evidence="6" id="KW-1185">Reference proteome</keyword>
<evidence type="ECO:0000256" key="2">
    <source>
        <dbReference type="ARBA" id="ARBA00022729"/>
    </source>
</evidence>
<sequence>MISTRLLSLAMGCALAFGGIAAHANPKLTPRIGVITDMSGTYSDIAGRGSVVAAEMAVEDFYAKYPEVKGSVIFGDHQNKTDVGAAMVRDWIDNQGVDVVAELTSSGVAFAAQRIIEEKDKLLLITSAGSSDLTGKGCSPNTVAWVYDTYATANGTARAMVQQGGKNWYMIMVDYTFGEALARDAMDAVKDEGGTVVGTTKHPLAAADLSSQIFSAISSKADVIGLAHAGGDLATSIKQAKEFGVTESGQKLAALLMYITDVHAIGLDAAQGLYLTTAFYWDRNEASREWSKRFYERMKAMPSMGQAGVYSGVMHYLEAVRQAGTTDTKTVRKKMAEIEVNDMFAQNARLREDGRLMNDLYLVQVKSPADSKYPWDYFNIVATIPAEEAFRKPEDSECSVFKK</sequence>
<dbReference type="RefSeq" id="WP_347287338.1">
    <property type="nucleotide sequence ID" value="NZ_JAUZQE010000030.1"/>
</dbReference>
<dbReference type="Proteomes" id="UP001232156">
    <property type="component" value="Unassembled WGS sequence"/>
</dbReference>
<evidence type="ECO:0000313" key="6">
    <source>
        <dbReference type="Proteomes" id="UP001232156"/>
    </source>
</evidence>
<feature type="domain" description="Leucine-binding protein" evidence="4">
    <location>
        <begin position="31"/>
        <end position="366"/>
    </location>
</feature>
<dbReference type="Gene3D" id="3.40.50.2300">
    <property type="match status" value="2"/>
</dbReference>
<dbReference type="PANTHER" id="PTHR30483">
    <property type="entry name" value="LEUCINE-SPECIFIC-BINDING PROTEIN"/>
    <property type="match status" value="1"/>
</dbReference>
<reference evidence="5 6" key="1">
    <citation type="submission" date="2023-08" db="EMBL/GenBank/DDBJ databases">
        <title>Alcaligenaceae gen. nov., a novel taxon isolated from the sludge of Yixing Pesticide Factory.</title>
        <authorList>
            <person name="Ruan L."/>
        </authorList>
    </citation>
    <scope>NUCLEOTIDE SEQUENCE [LARGE SCALE GENOMIC DNA]</scope>
    <source>
        <strain evidence="5 6">LG-2</strain>
    </source>
</reference>
<dbReference type="SUPFAM" id="SSF53822">
    <property type="entry name" value="Periplasmic binding protein-like I"/>
    <property type="match status" value="1"/>
</dbReference>
<organism evidence="5 6">
    <name type="scientific">Yanghanlia caeni</name>
    <dbReference type="NCBI Taxonomy" id="3064283"/>
    <lineage>
        <taxon>Bacteria</taxon>
        <taxon>Pseudomonadati</taxon>
        <taxon>Pseudomonadota</taxon>
        <taxon>Betaproteobacteria</taxon>
        <taxon>Burkholderiales</taxon>
        <taxon>Alcaligenaceae</taxon>
        <taxon>Yanghanlia</taxon>
    </lineage>
</organism>
<dbReference type="CDD" id="cd06327">
    <property type="entry name" value="PBP1_SBP-like"/>
    <property type="match status" value="1"/>
</dbReference>
<evidence type="ECO:0000259" key="4">
    <source>
        <dbReference type="Pfam" id="PF13458"/>
    </source>
</evidence>
<gene>
    <name evidence="5" type="ORF">Q8947_11540</name>
</gene>
<dbReference type="InterPro" id="IPR028081">
    <property type="entry name" value="Leu-bd"/>
</dbReference>